<dbReference type="InterPro" id="IPR005804">
    <property type="entry name" value="FA_desaturase_dom"/>
</dbReference>
<evidence type="ECO:0000313" key="3">
    <source>
        <dbReference type="EMBL" id="EWS82645.1"/>
    </source>
</evidence>
<evidence type="ECO:0000259" key="2">
    <source>
        <dbReference type="Pfam" id="PF00487"/>
    </source>
</evidence>
<feature type="transmembrane region" description="Helical" evidence="1">
    <location>
        <begin position="177"/>
        <end position="199"/>
    </location>
</feature>
<dbReference type="CDD" id="cd03506">
    <property type="entry name" value="Delta6-FADS-like"/>
    <property type="match status" value="1"/>
</dbReference>
<organism evidence="3 4">
    <name type="scientific">Brachybacterium phenoliresistens</name>
    <dbReference type="NCBI Taxonomy" id="396014"/>
    <lineage>
        <taxon>Bacteria</taxon>
        <taxon>Bacillati</taxon>
        <taxon>Actinomycetota</taxon>
        <taxon>Actinomycetes</taxon>
        <taxon>Micrococcales</taxon>
        <taxon>Dermabacteraceae</taxon>
        <taxon>Brachybacterium</taxon>
    </lineage>
</organism>
<dbReference type="PANTHER" id="PTHR19353">
    <property type="entry name" value="FATTY ACID DESATURASE 2"/>
    <property type="match status" value="1"/>
</dbReference>
<dbReference type="eggNOG" id="COG3239">
    <property type="taxonomic scope" value="Bacteria"/>
</dbReference>
<keyword evidence="4" id="KW-1185">Reference proteome</keyword>
<reference evidence="3 4" key="1">
    <citation type="submission" date="2014-02" db="EMBL/GenBank/DDBJ databases">
        <title>Genome sequence of Brachybacterium phenoliresistens strain W13A50.</title>
        <authorList>
            <person name="Wang X."/>
        </authorList>
    </citation>
    <scope>NUCLEOTIDE SEQUENCE [LARGE SCALE GENOMIC DNA]</scope>
    <source>
        <strain evidence="3 4">W13A50</strain>
    </source>
</reference>
<keyword evidence="1" id="KW-0472">Membrane</keyword>
<dbReference type="RefSeq" id="WP_051486383.1">
    <property type="nucleotide sequence ID" value="NZ_BAAAOW010000001.1"/>
</dbReference>
<feature type="transmembrane region" description="Helical" evidence="1">
    <location>
        <begin position="76"/>
        <end position="99"/>
    </location>
</feature>
<keyword evidence="1" id="KW-1133">Transmembrane helix</keyword>
<evidence type="ECO:0000313" key="4">
    <source>
        <dbReference type="Proteomes" id="UP000023067"/>
    </source>
</evidence>
<name>Z9JW91_9MICO</name>
<feature type="transmembrane region" description="Helical" evidence="1">
    <location>
        <begin position="49"/>
        <end position="70"/>
    </location>
</feature>
<comment type="caution">
    <text evidence="3">The sequence shown here is derived from an EMBL/GenBank/DDBJ whole genome shotgun (WGS) entry which is preliminary data.</text>
</comment>
<dbReference type="Pfam" id="PF00487">
    <property type="entry name" value="FA_desaturase"/>
    <property type="match status" value="1"/>
</dbReference>
<keyword evidence="1" id="KW-0812">Transmembrane</keyword>
<feature type="domain" description="Fatty acid desaturase" evidence="2">
    <location>
        <begin position="75"/>
        <end position="332"/>
    </location>
</feature>
<dbReference type="OrthoDB" id="104711at2"/>
<dbReference type="GO" id="GO:0008610">
    <property type="term" value="P:lipid biosynthetic process"/>
    <property type="evidence" value="ECO:0007669"/>
    <property type="project" value="UniProtKB-ARBA"/>
</dbReference>
<dbReference type="EMBL" id="JDYK01000002">
    <property type="protein sequence ID" value="EWS82645.1"/>
    <property type="molecule type" value="Genomic_DNA"/>
</dbReference>
<dbReference type="GO" id="GO:0016717">
    <property type="term" value="F:oxidoreductase activity, acting on paired donors, with oxidation of a pair of donors resulting in the reduction of molecular oxygen to two molecules of water"/>
    <property type="evidence" value="ECO:0007669"/>
    <property type="project" value="TreeGrafter"/>
</dbReference>
<protein>
    <submittedName>
        <fullName evidence="3">Delta fatty acid desaturase</fullName>
    </submittedName>
</protein>
<dbReference type="PATRIC" id="fig|396014.3.peg.262"/>
<dbReference type="PANTHER" id="PTHR19353:SF19">
    <property type="entry name" value="DELTA(5) FATTY ACID DESATURASE C-RELATED"/>
    <property type="match status" value="1"/>
</dbReference>
<dbReference type="PIRSF" id="PIRSF015921">
    <property type="entry name" value="FA_sphinglp_des"/>
    <property type="match status" value="1"/>
</dbReference>
<dbReference type="Proteomes" id="UP000023067">
    <property type="component" value="Unassembled WGS sequence"/>
</dbReference>
<evidence type="ECO:0000256" key="1">
    <source>
        <dbReference type="SAM" id="Phobius"/>
    </source>
</evidence>
<sequence length="369" mass="40622">MTATVLPAPASGAPAHAPVDAGSFPPQLRAFMEVSNLVKAEGLLRRARWYYILLGAVLALVSAACVAAFVLLGDSWLQLIVAGVSGLVLTQVAFVAHEAGHRQVLAGGKSNTLLARVLAGMIGLSYSWWETKHTRHHGNPNRVDKDPDIAVDVIAFTADDAAASRGLSRWITKRQGWLFFPLLLLEGLNLYLHSFKHLFGARQTTHRALELALVLGRFALIAVPVFLMLPLGMAFAFLGVQIAVFGFSMGASFAPNHTGMPLVARDARLDFFSKQVRTSRNIRGGWWATAIFGGLNYQIEHHLFPSMPRPHLARAREIVREQCERLHVPYTEESVYGSYVSVIRYLNTVGIAARDPFECPLMAQYRNRA</sequence>
<gene>
    <name evidence="3" type="ORF">BF93_06325</name>
</gene>
<dbReference type="HOGENOM" id="CLU_016265_1_0_11"/>
<dbReference type="InterPro" id="IPR012171">
    <property type="entry name" value="Fatty_acid_desaturase"/>
</dbReference>
<dbReference type="AlphaFoldDB" id="Z9JW91"/>
<accession>Z9JW91</accession>
<dbReference type="GO" id="GO:0016020">
    <property type="term" value="C:membrane"/>
    <property type="evidence" value="ECO:0007669"/>
    <property type="project" value="TreeGrafter"/>
</dbReference>
<proteinExistence type="predicted"/>
<dbReference type="STRING" id="396014.BF93_06325"/>
<feature type="transmembrane region" description="Helical" evidence="1">
    <location>
        <begin position="211"/>
        <end position="229"/>
    </location>
</feature>